<keyword evidence="3 6" id="KW-1133">Transmembrane helix</keyword>
<proteinExistence type="predicted"/>
<evidence type="ECO:0000256" key="5">
    <source>
        <dbReference type="SAM" id="MobiDB-lite"/>
    </source>
</evidence>
<dbReference type="GO" id="GO:0098542">
    <property type="term" value="P:defense response to other organism"/>
    <property type="evidence" value="ECO:0007669"/>
    <property type="project" value="InterPro"/>
</dbReference>
<feature type="region of interest" description="Disordered" evidence="5">
    <location>
        <begin position="1"/>
        <end position="46"/>
    </location>
</feature>
<evidence type="ECO:0000256" key="4">
    <source>
        <dbReference type="ARBA" id="ARBA00023136"/>
    </source>
</evidence>
<feature type="domain" description="Late embryogenesis abundant protein LEA-2 subgroup" evidence="7">
    <location>
        <begin position="124"/>
        <end position="224"/>
    </location>
</feature>
<dbReference type="Pfam" id="PF03168">
    <property type="entry name" value="LEA_2"/>
    <property type="match status" value="1"/>
</dbReference>
<dbReference type="Proteomes" id="UP000289738">
    <property type="component" value="Chromosome A03"/>
</dbReference>
<organism evidence="8 9">
    <name type="scientific">Arachis hypogaea</name>
    <name type="common">Peanut</name>
    <dbReference type="NCBI Taxonomy" id="3818"/>
    <lineage>
        <taxon>Eukaryota</taxon>
        <taxon>Viridiplantae</taxon>
        <taxon>Streptophyta</taxon>
        <taxon>Embryophyta</taxon>
        <taxon>Tracheophyta</taxon>
        <taxon>Spermatophyta</taxon>
        <taxon>Magnoliopsida</taxon>
        <taxon>eudicotyledons</taxon>
        <taxon>Gunneridae</taxon>
        <taxon>Pentapetalae</taxon>
        <taxon>rosids</taxon>
        <taxon>fabids</taxon>
        <taxon>Fabales</taxon>
        <taxon>Fabaceae</taxon>
        <taxon>Papilionoideae</taxon>
        <taxon>50 kb inversion clade</taxon>
        <taxon>dalbergioids sensu lato</taxon>
        <taxon>Dalbergieae</taxon>
        <taxon>Pterocarpus clade</taxon>
        <taxon>Arachis</taxon>
    </lineage>
</organism>
<dbReference type="PANTHER" id="PTHR31234">
    <property type="entry name" value="LATE EMBRYOGENESIS ABUNDANT (LEA) HYDROXYPROLINE-RICH GLYCOPROTEIN FAMILY"/>
    <property type="match status" value="1"/>
</dbReference>
<dbReference type="InterPro" id="IPR004864">
    <property type="entry name" value="LEA_2"/>
</dbReference>
<dbReference type="OrthoDB" id="2016264at2759"/>
<protein>
    <recommendedName>
        <fullName evidence="7">Late embryogenesis abundant protein LEA-2 subgroup domain-containing protein</fullName>
    </recommendedName>
</protein>
<gene>
    <name evidence="8" type="ORF">Ahy_A03g010499</name>
</gene>
<dbReference type="AlphaFoldDB" id="A0A445DMJ6"/>
<evidence type="ECO:0000313" key="9">
    <source>
        <dbReference type="Proteomes" id="UP000289738"/>
    </source>
</evidence>
<dbReference type="EMBL" id="SDMP01000003">
    <property type="protein sequence ID" value="RYR64388.1"/>
    <property type="molecule type" value="Genomic_DNA"/>
</dbReference>
<keyword evidence="9" id="KW-1185">Reference proteome</keyword>
<comment type="subcellular location">
    <subcellularLocation>
        <location evidence="1">Membrane</location>
        <topology evidence="1">Single-pass membrane protein</topology>
    </subcellularLocation>
</comment>
<dbReference type="Gramene" id="arahy.Tifrunner.gnm2.ann2.Ah03g565600.1">
    <property type="protein sequence ID" value="arahy.Tifrunner.gnm2.ann2.Ah03g565600.1-CDS"/>
    <property type="gene ID" value="arahy.Tifrunner.gnm2.ann2.Ah03g565600"/>
</dbReference>
<dbReference type="PANTHER" id="PTHR31234:SF8">
    <property type="entry name" value="EXPRESSED PROTEIN"/>
    <property type="match status" value="1"/>
</dbReference>
<evidence type="ECO:0000259" key="7">
    <source>
        <dbReference type="Pfam" id="PF03168"/>
    </source>
</evidence>
<sequence length="249" mass="27402">MMTRGVNPPFQPNGEYQISRLPPPPSHSYRPQNRQHYAPPPSRPPSSSSKSSSCKACCCCMFLLVSFLSLVLLVILLALVLSIKPKKPQVDLIQVDVQYVSITSNDPATTATTATLSLAIRLLFAVVNPNRVGIRYGDSRFTVMYRGIPLARVLVPGFYQDPHCVKDVVTAVAVDRLNLLQADAAELISDAVINDRVEFRVLGNVAARIRVLRLFDSPRVQVSVDCVIVISPRKQSLSYKQCGIDALNV</sequence>
<keyword evidence="4 6" id="KW-0472">Membrane</keyword>
<evidence type="ECO:0000256" key="2">
    <source>
        <dbReference type="ARBA" id="ARBA00022692"/>
    </source>
</evidence>
<name>A0A445DMJ6_ARAHY</name>
<evidence type="ECO:0000256" key="6">
    <source>
        <dbReference type="SAM" id="Phobius"/>
    </source>
</evidence>
<dbReference type="GO" id="GO:0005886">
    <property type="term" value="C:plasma membrane"/>
    <property type="evidence" value="ECO:0007669"/>
    <property type="project" value="TreeGrafter"/>
</dbReference>
<dbReference type="STRING" id="3818.A0A445DMJ6"/>
<reference evidence="8 9" key="1">
    <citation type="submission" date="2019-01" db="EMBL/GenBank/DDBJ databases">
        <title>Sequencing of cultivated peanut Arachis hypogaea provides insights into genome evolution and oil improvement.</title>
        <authorList>
            <person name="Chen X."/>
        </authorList>
    </citation>
    <scope>NUCLEOTIDE SEQUENCE [LARGE SCALE GENOMIC DNA]</scope>
    <source>
        <strain evidence="9">cv. Fuhuasheng</strain>
        <tissue evidence="8">Leaves</tissue>
    </source>
</reference>
<evidence type="ECO:0000256" key="3">
    <source>
        <dbReference type="ARBA" id="ARBA00022989"/>
    </source>
</evidence>
<comment type="caution">
    <text evidence="8">The sequence shown here is derived from an EMBL/GenBank/DDBJ whole genome shotgun (WGS) entry which is preliminary data.</text>
</comment>
<evidence type="ECO:0000313" key="8">
    <source>
        <dbReference type="EMBL" id="RYR64388.1"/>
    </source>
</evidence>
<accession>A0A445DMJ6</accession>
<dbReference type="SUPFAM" id="SSF117070">
    <property type="entry name" value="LEA14-like"/>
    <property type="match status" value="1"/>
</dbReference>
<evidence type="ECO:0000256" key="1">
    <source>
        <dbReference type="ARBA" id="ARBA00004167"/>
    </source>
</evidence>
<feature type="transmembrane region" description="Helical" evidence="6">
    <location>
        <begin position="61"/>
        <end position="83"/>
    </location>
</feature>
<keyword evidence="2 6" id="KW-0812">Transmembrane</keyword>
<dbReference type="InterPro" id="IPR044839">
    <property type="entry name" value="NDR1-like"/>
</dbReference>